<dbReference type="InterPro" id="IPR013783">
    <property type="entry name" value="Ig-like_fold"/>
</dbReference>
<dbReference type="AlphaFoldDB" id="A0A0G4HEF9"/>
<feature type="compositionally biased region" description="Polar residues" evidence="1">
    <location>
        <begin position="186"/>
        <end position="197"/>
    </location>
</feature>
<gene>
    <name evidence="3" type="ORF">Cvel_6492</name>
</gene>
<sequence>MKGFIAFIAHCPELRENQRVVVVGECPELGGWELGGALSLAPAPCGRPWWVSSEVEVNLPESTMGVSGDFVNGVGAGGEDGWVGVSELKFRLLAIPNDGKEVQVSHPGNLVCLEPLRGGDFRIVRLVGAPPLSDCSSVGRRGVNTVCVGAEGGGEHQKRELVGISVEWGVSESVQLALLDLPANHQTDQSEIASPPSTEGGGQRESGRFDARSHHTVCRPQSAVEPKRSDGERGRGSGSKNMTERVWQRAADAQSDDPTSPPDPSNSTHLQMRDRTRDVQPRQGQSEKTDEPAVSMKRRRSESYLAQVDSLVEADACDEVSGCSGERRGGGLRGESVEGGASVSTAAFARSANSAEGTVSVSTAARDTSARIVEGRASVSTAARDTSARIVEGRASVSTAAFAHSARIAEGRVSASTAAFALAARSAEERAYASTAGNATSARTVEGGASVSTVACALGARNVAGKAFASTEGSAAFARTAEGGPSVFIEGSVDGARIARGSLLFLLDRFAHFSSISNSFVSAYDCLPGCLSA</sequence>
<evidence type="ECO:0000259" key="2">
    <source>
        <dbReference type="PROSITE" id="PS51166"/>
    </source>
</evidence>
<evidence type="ECO:0000256" key="1">
    <source>
        <dbReference type="SAM" id="MobiDB-lite"/>
    </source>
</evidence>
<feature type="compositionally biased region" description="Basic and acidic residues" evidence="1">
    <location>
        <begin position="225"/>
        <end position="235"/>
    </location>
</feature>
<dbReference type="GO" id="GO:2001070">
    <property type="term" value="F:starch binding"/>
    <property type="evidence" value="ECO:0007669"/>
    <property type="project" value="InterPro"/>
</dbReference>
<accession>A0A0G4HEF9</accession>
<dbReference type="EMBL" id="CDMZ01002407">
    <property type="protein sequence ID" value="CEM42229.1"/>
    <property type="molecule type" value="Genomic_DNA"/>
</dbReference>
<dbReference type="InterPro" id="IPR002044">
    <property type="entry name" value="CBM20"/>
</dbReference>
<name>A0A0G4HEF9_9ALVE</name>
<reference evidence="3" key="1">
    <citation type="submission" date="2014-11" db="EMBL/GenBank/DDBJ databases">
        <authorList>
            <person name="Otto D Thomas"/>
            <person name="Naeem Raeece"/>
        </authorList>
    </citation>
    <scope>NUCLEOTIDE SEQUENCE</scope>
</reference>
<feature type="compositionally biased region" description="Basic and acidic residues" evidence="1">
    <location>
        <begin position="271"/>
        <end position="291"/>
    </location>
</feature>
<organism evidence="3">
    <name type="scientific">Chromera velia CCMP2878</name>
    <dbReference type="NCBI Taxonomy" id="1169474"/>
    <lineage>
        <taxon>Eukaryota</taxon>
        <taxon>Sar</taxon>
        <taxon>Alveolata</taxon>
        <taxon>Colpodellida</taxon>
        <taxon>Chromeraceae</taxon>
        <taxon>Chromera</taxon>
    </lineage>
</organism>
<feature type="domain" description="CBM20" evidence="2">
    <location>
        <begin position="1"/>
        <end position="110"/>
    </location>
</feature>
<dbReference type="SUPFAM" id="SSF49452">
    <property type="entry name" value="Starch-binding domain-like"/>
    <property type="match status" value="1"/>
</dbReference>
<feature type="region of interest" description="Disordered" evidence="1">
    <location>
        <begin position="318"/>
        <end position="338"/>
    </location>
</feature>
<evidence type="ECO:0000313" key="3">
    <source>
        <dbReference type="EMBL" id="CEM42229.1"/>
    </source>
</evidence>
<proteinExistence type="predicted"/>
<dbReference type="InterPro" id="IPR013784">
    <property type="entry name" value="Carb-bd-like_fold"/>
</dbReference>
<dbReference type="PROSITE" id="PS51166">
    <property type="entry name" value="CBM20"/>
    <property type="match status" value="1"/>
</dbReference>
<protein>
    <recommendedName>
        <fullName evidence="2">CBM20 domain-containing protein</fullName>
    </recommendedName>
</protein>
<dbReference type="Gene3D" id="2.60.40.10">
    <property type="entry name" value="Immunoglobulins"/>
    <property type="match status" value="1"/>
</dbReference>
<feature type="region of interest" description="Disordered" evidence="1">
    <location>
        <begin position="186"/>
        <end position="302"/>
    </location>
</feature>
<dbReference type="PhylomeDB" id="A0A0G4HEF9"/>
<dbReference type="VEuPathDB" id="CryptoDB:Cvel_6492"/>